<reference evidence="1 2" key="1">
    <citation type="journal article" date="2022" name="New Phytol.">
        <title>Ecological generalism drives hyperdiversity of secondary metabolite gene clusters in xylarialean endophytes.</title>
        <authorList>
            <person name="Franco M.E.E."/>
            <person name="Wisecaver J.H."/>
            <person name="Arnold A.E."/>
            <person name="Ju Y.M."/>
            <person name="Slot J.C."/>
            <person name="Ahrendt S."/>
            <person name="Moore L.P."/>
            <person name="Eastman K.E."/>
            <person name="Scott K."/>
            <person name="Konkel Z."/>
            <person name="Mondo S.J."/>
            <person name="Kuo A."/>
            <person name="Hayes R.D."/>
            <person name="Haridas S."/>
            <person name="Andreopoulos B."/>
            <person name="Riley R."/>
            <person name="LaButti K."/>
            <person name="Pangilinan J."/>
            <person name="Lipzen A."/>
            <person name="Amirebrahimi M."/>
            <person name="Yan J."/>
            <person name="Adam C."/>
            <person name="Keymanesh K."/>
            <person name="Ng V."/>
            <person name="Louie K."/>
            <person name="Northen T."/>
            <person name="Drula E."/>
            <person name="Henrissat B."/>
            <person name="Hsieh H.M."/>
            <person name="Youens-Clark K."/>
            <person name="Lutzoni F."/>
            <person name="Miadlikowska J."/>
            <person name="Eastwood D.C."/>
            <person name="Hamelin R.C."/>
            <person name="Grigoriev I.V."/>
            <person name="U'Ren J.M."/>
        </authorList>
    </citation>
    <scope>NUCLEOTIDE SEQUENCE [LARGE SCALE GENOMIC DNA]</scope>
    <source>
        <strain evidence="1 2">CBS 119005</strain>
    </source>
</reference>
<comment type="caution">
    <text evidence="1">The sequence shown here is derived from an EMBL/GenBank/DDBJ whole genome shotgun (WGS) entry which is preliminary data.</text>
</comment>
<name>A0ACB9Z4U4_9PEZI</name>
<gene>
    <name evidence="1" type="ORF">F4820DRAFT_468543</name>
</gene>
<keyword evidence="2" id="KW-1185">Reference proteome</keyword>
<evidence type="ECO:0000313" key="1">
    <source>
        <dbReference type="EMBL" id="KAI4866799.1"/>
    </source>
</evidence>
<dbReference type="EMBL" id="MU393454">
    <property type="protein sequence ID" value="KAI4866799.1"/>
    <property type="molecule type" value="Genomic_DNA"/>
</dbReference>
<accession>A0ACB9Z4U4</accession>
<sequence>MASQNAGKLQVAIVGGGIVGLITALGLLKRNIPVKIYEQASSFREIGAGVAFTANALQCMALVDPVIVDAVNAVATQNGQEGAPPNDYLRYHDGYNWDPNDIEGSDDKLLGLLYSGYKGFQGCHRAALLDELVKYIPSHAVEFRKRFTECKDRGPNERLLLQFSDGTSAEADLIIGCDGIKSKIRQLVLGPENPASYPYFTHKVAYRALIPMERVEPVIGAFKAYNQHMHTGPRAHILHFPVSGGKLLNVVAFAAEPADWPLGDPNGVRNMTSPATRADVAAVFQGWGPTVTKIISLLPDDIDKWAIFDTYDHPAPTYVRGRVCLAGDAAHAAAPHHGAGAGIGVEDGLALCTLLEQATATLSSQTNATTGAVVEAALQVYDAVRPPRSRWLVQSSRSVCDVYEWVHPETGEDWDKCLAEITARSHRLWYFDIDGMLKELRDGYESRFPPSSSSSGVVDAGKFAEGAKGKMDGAVMENVAIGIAT</sequence>
<evidence type="ECO:0000313" key="2">
    <source>
        <dbReference type="Proteomes" id="UP001497700"/>
    </source>
</evidence>
<dbReference type="Proteomes" id="UP001497700">
    <property type="component" value="Unassembled WGS sequence"/>
</dbReference>
<proteinExistence type="predicted"/>
<organism evidence="1 2">
    <name type="scientific">Hypoxylon rubiginosum</name>
    <dbReference type="NCBI Taxonomy" id="110542"/>
    <lineage>
        <taxon>Eukaryota</taxon>
        <taxon>Fungi</taxon>
        <taxon>Dikarya</taxon>
        <taxon>Ascomycota</taxon>
        <taxon>Pezizomycotina</taxon>
        <taxon>Sordariomycetes</taxon>
        <taxon>Xylariomycetidae</taxon>
        <taxon>Xylariales</taxon>
        <taxon>Hypoxylaceae</taxon>
        <taxon>Hypoxylon</taxon>
    </lineage>
</organism>
<protein>
    <submittedName>
        <fullName evidence="1">Uncharacterized protein</fullName>
    </submittedName>
</protein>